<feature type="compositionally biased region" description="Basic and acidic residues" evidence="1">
    <location>
        <begin position="16"/>
        <end position="25"/>
    </location>
</feature>
<dbReference type="EMBL" id="SRLO01000338">
    <property type="protein sequence ID" value="TNN60214.1"/>
    <property type="molecule type" value="Genomic_DNA"/>
</dbReference>
<feature type="region of interest" description="Disordered" evidence="1">
    <location>
        <begin position="1"/>
        <end position="37"/>
    </location>
</feature>
<keyword evidence="3" id="KW-1185">Reference proteome</keyword>
<protein>
    <submittedName>
        <fullName evidence="2">Uncharacterized protein</fullName>
    </submittedName>
</protein>
<evidence type="ECO:0000256" key="1">
    <source>
        <dbReference type="SAM" id="MobiDB-lite"/>
    </source>
</evidence>
<organism evidence="2 3">
    <name type="scientific">Liparis tanakae</name>
    <name type="common">Tanaka's snailfish</name>
    <dbReference type="NCBI Taxonomy" id="230148"/>
    <lineage>
        <taxon>Eukaryota</taxon>
        <taxon>Metazoa</taxon>
        <taxon>Chordata</taxon>
        <taxon>Craniata</taxon>
        <taxon>Vertebrata</taxon>
        <taxon>Euteleostomi</taxon>
        <taxon>Actinopterygii</taxon>
        <taxon>Neopterygii</taxon>
        <taxon>Teleostei</taxon>
        <taxon>Neoteleostei</taxon>
        <taxon>Acanthomorphata</taxon>
        <taxon>Eupercaria</taxon>
        <taxon>Perciformes</taxon>
        <taxon>Cottioidei</taxon>
        <taxon>Cottales</taxon>
        <taxon>Liparidae</taxon>
        <taxon>Liparis</taxon>
    </lineage>
</organism>
<name>A0A4Z2H5U6_9TELE</name>
<dbReference type="Proteomes" id="UP000314294">
    <property type="component" value="Unassembled WGS sequence"/>
</dbReference>
<proteinExistence type="predicted"/>
<feature type="region of interest" description="Disordered" evidence="1">
    <location>
        <begin position="75"/>
        <end position="94"/>
    </location>
</feature>
<gene>
    <name evidence="2" type="ORF">EYF80_029549</name>
</gene>
<evidence type="ECO:0000313" key="3">
    <source>
        <dbReference type="Proteomes" id="UP000314294"/>
    </source>
</evidence>
<comment type="caution">
    <text evidence="2">The sequence shown here is derived from an EMBL/GenBank/DDBJ whole genome shotgun (WGS) entry which is preliminary data.</text>
</comment>
<evidence type="ECO:0000313" key="2">
    <source>
        <dbReference type="EMBL" id="TNN60214.1"/>
    </source>
</evidence>
<sequence>MLCLHGNQPAAAEPLSAKKEDDIHGDNCSTATRGEQDIPPLTREKETLLRIPDWPNVCSHTAEVETAEILGTERSGVGHFPLPTRPPSWLRGHR</sequence>
<reference evidence="2 3" key="1">
    <citation type="submission" date="2019-03" db="EMBL/GenBank/DDBJ databases">
        <title>First draft genome of Liparis tanakae, snailfish: a comprehensive survey of snailfish specific genes.</title>
        <authorList>
            <person name="Kim W."/>
            <person name="Song I."/>
            <person name="Jeong J.-H."/>
            <person name="Kim D."/>
            <person name="Kim S."/>
            <person name="Ryu S."/>
            <person name="Song J.Y."/>
            <person name="Lee S.K."/>
        </authorList>
    </citation>
    <scope>NUCLEOTIDE SEQUENCE [LARGE SCALE GENOMIC DNA]</scope>
    <source>
        <tissue evidence="2">Muscle</tissue>
    </source>
</reference>
<dbReference type="AlphaFoldDB" id="A0A4Z2H5U6"/>
<accession>A0A4Z2H5U6</accession>